<evidence type="ECO:0000256" key="2">
    <source>
        <dbReference type="ARBA" id="ARBA00006699"/>
    </source>
</evidence>
<dbReference type="Proteomes" id="UP000269493">
    <property type="component" value="Unassembled WGS sequence"/>
</dbReference>
<dbReference type="AlphaFoldDB" id="A0A495WBD6"/>
<dbReference type="SUPFAM" id="SSF74650">
    <property type="entry name" value="Galactose mutarotase-like"/>
    <property type="match status" value="1"/>
</dbReference>
<dbReference type="GeneID" id="92928636"/>
<feature type="active site" evidence="7">
    <location>
        <position position="305"/>
    </location>
</feature>
<dbReference type="PANTHER" id="PTHR38481:SF1">
    <property type="entry name" value="HYALURONATE LYASE"/>
    <property type="match status" value="1"/>
</dbReference>
<dbReference type="InterPro" id="IPR011013">
    <property type="entry name" value="Gal_mutarotase_sf_dom"/>
</dbReference>
<keyword evidence="6 11" id="KW-0456">Lyase</keyword>
<dbReference type="PANTHER" id="PTHR38481">
    <property type="entry name" value="HYALURONATE LYASE"/>
    <property type="match status" value="1"/>
</dbReference>
<organism evidence="11 12">
    <name type="scientific">Coprobacter fastidiosus NSB1 = JCM 33896</name>
    <dbReference type="NCBI Taxonomy" id="1349822"/>
    <lineage>
        <taxon>Bacteria</taxon>
        <taxon>Pseudomonadati</taxon>
        <taxon>Bacteroidota</taxon>
        <taxon>Bacteroidia</taxon>
        <taxon>Bacteroidales</taxon>
        <taxon>Barnesiellaceae</taxon>
        <taxon>Coprobacter</taxon>
    </lineage>
</organism>
<feature type="active site" evidence="7">
    <location>
        <position position="242"/>
    </location>
</feature>
<dbReference type="InterPro" id="IPR014718">
    <property type="entry name" value="GH-type_carb-bd"/>
</dbReference>
<feature type="domain" description="Polysaccharide lyase 8 N-terminal alpha-helical" evidence="10">
    <location>
        <begin position="35"/>
        <end position="345"/>
    </location>
</feature>
<dbReference type="InterPro" id="IPR003159">
    <property type="entry name" value="Lyase_8_central_dom"/>
</dbReference>
<keyword evidence="4" id="KW-0732">Signal</keyword>
<evidence type="ECO:0000256" key="6">
    <source>
        <dbReference type="ARBA" id="ARBA00023239"/>
    </source>
</evidence>
<dbReference type="SUPFAM" id="SSF48230">
    <property type="entry name" value="Chondroitin AC/alginate lyase"/>
    <property type="match status" value="1"/>
</dbReference>
<dbReference type="GO" id="GO:0005975">
    <property type="term" value="P:carbohydrate metabolic process"/>
    <property type="evidence" value="ECO:0007669"/>
    <property type="project" value="InterPro"/>
</dbReference>
<name>A0A495WBD6_9BACT</name>
<sequence>MSMNTMIKKGFCLVFAFCLPLPILALDLNDLRLNWYNELTGYPYDPEVIEIKNKITSLTSAGKKQWDAMIKDSGRSRLWNDLSYGSSADITESYDRLQSMALAYNLDGSDLYRNEQLKSDILSALEWMYMNQYNESTNDSGQNWWDYKIGAPLRLNNVIVLMYDNMPPDLRNKYLLPVFHFCPDVGHYTGANLAWIATVIAVRGIISGNETDVIYARNSLNPLFDYVTQGDGFYEDGSFIQHERHPYTGGYGTSLLATLTDLMILYHGSSIDFSEENRNVVSEWIWRAFEPLVFRGGMMSMVRGREIARSATTDHKRGRSLVQILMRLRYLLPEESSLRIASLVKDWLISDKTFSDYYAYMNSIRAIKETKALIENTDIPVREVYEVYRQFPCMDRAVQHRPTYAVGISMYSSRIYNYENTNRENIRGWHNADGAVYLYTPDQNHYEGNFWATVNPYRISGTTVAENSTAKAKTLSEKSWVGGVGISGKYGCSGMFYESKDPVVSAKKSWFMFDDELVALGAGITNKSQVNVCTYIDQRKLVSDNRNVFTVDGVKQNALFGSDTAPLNLTGVTWAHLSGKYSGMEVGYYFPESVDLKAIRQQQTGSWRDINEGGSTAVQKDYYLTLWKEHGNCSDDTDSDENRYSYVLIPSCTTSQLKNYCSDPDIKILSNTSSVQAVMEKTLGIVGANFWNNSTSQYVAVDGVPFLYCDKKASVMVREGKNEIEVSVSDPTMLNTDEIMIRLVSLAAGSIIRKDERVTVLSYEPLVLSFNVKDLSGRGLNAVFQKKELSSVERIQTDTVSFDLKYVSEKGDINLSVYSPKEQKALFRVTDMNGRLFVERELSLVSGMENYYLPSKFFSSGCYLLSLILSDRVISKKFIR</sequence>
<reference evidence="11 12" key="1">
    <citation type="submission" date="2018-10" db="EMBL/GenBank/DDBJ databases">
        <title>Genomic Encyclopedia of Archaeal and Bacterial Type Strains, Phase II (KMG-II): from individual species to whole genera.</title>
        <authorList>
            <person name="Goeker M."/>
        </authorList>
    </citation>
    <scope>NUCLEOTIDE SEQUENCE [LARGE SCALE GENOMIC DNA]</scope>
    <source>
        <strain evidence="11 12">NSB1</strain>
    </source>
</reference>
<evidence type="ECO:0000256" key="4">
    <source>
        <dbReference type="ARBA" id="ARBA00022729"/>
    </source>
</evidence>
<gene>
    <name evidence="11" type="ORF">BC742_1556</name>
</gene>
<evidence type="ECO:0000259" key="8">
    <source>
        <dbReference type="Pfam" id="PF02278"/>
    </source>
</evidence>
<dbReference type="Gene3D" id="1.50.10.100">
    <property type="entry name" value="Chondroitin AC/alginate lyase"/>
    <property type="match status" value="1"/>
</dbReference>
<comment type="subunit">
    <text evidence="3">Monomer.</text>
</comment>
<dbReference type="Pfam" id="PF02278">
    <property type="entry name" value="Lyase_8"/>
    <property type="match status" value="1"/>
</dbReference>
<feature type="domain" description="Polysaccharide lyase family 8 C-terminal" evidence="9">
    <location>
        <begin position="667"/>
        <end position="735"/>
    </location>
</feature>
<feature type="domain" description="Polysaccharide lyase family 8 central" evidence="8">
    <location>
        <begin position="389"/>
        <end position="651"/>
    </location>
</feature>
<dbReference type="InterPro" id="IPR038970">
    <property type="entry name" value="Lyase_8"/>
</dbReference>
<dbReference type="GO" id="GO:0030246">
    <property type="term" value="F:carbohydrate binding"/>
    <property type="evidence" value="ECO:0007669"/>
    <property type="project" value="InterPro"/>
</dbReference>
<evidence type="ECO:0000259" key="9">
    <source>
        <dbReference type="Pfam" id="PF02884"/>
    </source>
</evidence>
<comment type="similarity">
    <text evidence="2">Belongs to the polysaccharide lyase 8 family.</text>
</comment>
<feature type="active site" evidence="7">
    <location>
        <position position="251"/>
    </location>
</feature>
<keyword evidence="12" id="KW-1185">Reference proteome</keyword>
<dbReference type="OrthoDB" id="6394136at2"/>
<dbReference type="Gene3D" id="2.70.98.10">
    <property type="match status" value="1"/>
</dbReference>
<dbReference type="InterPro" id="IPR004103">
    <property type="entry name" value="Lyase_8_C"/>
</dbReference>
<dbReference type="InterPro" id="IPR011071">
    <property type="entry name" value="Lyase_8-like_C"/>
</dbReference>
<accession>A0A495WBD6</accession>
<dbReference type="EMBL" id="RBXN01000004">
    <property type="protein sequence ID" value="RKT58470.1"/>
    <property type="molecule type" value="Genomic_DNA"/>
</dbReference>
<comment type="cofactor">
    <cofactor evidence="1">
        <name>Ca(2+)</name>
        <dbReference type="ChEBI" id="CHEBI:29108"/>
    </cofactor>
</comment>
<dbReference type="RefSeq" id="WP_022603138.1">
    <property type="nucleotide sequence ID" value="NZ_KI440835.1"/>
</dbReference>
<dbReference type="GO" id="GO:0016837">
    <property type="term" value="F:carbon-oxygen lyase activity, acting on polysaccharides"/>
    <property type="evidence" value="ECO:0007669"/>
    <property type="project" value="UniProtKB-ARBA"/>
</dbReference>
<dbReference type="InterPro" id="IPR008929">
    <property type="entry name" value="Chondroitin_lyas"/>
</dbReference>
<evidence type="ECO:0000259" key="10">
    <source>
        <dbReference type="Pfam" id="PF08124"/>
    </source>
</evidence>
<evidence type="ECO:0000256" key="5">
    <source>
        <dbReference type="ARBA" id="ARBA00022837"/>
    </source>
</evidence>
<dbReference type="Pfam" id="PF02884">
    <property type="entry name" value="Lyase_8_C"/>
    <property type="match status" value="1"/>
</dbReference>
<dbReference type="Gene3D" id="2.60.220.10">
    <property type="entry name" value="Polysaccharide lyase family 8-like, C-terminal"/>
    <property type="match status" value="1"/>
</dbReference>
<evidence type="ECO:0000256" key="3">
    <source>
        <dbReference type="ARBA" id="ARBA00011245"/>
    </source>
</evidence>
<protein>
    <submittedName>
        <fullName evidence="11">Hyaluronate lyase</fullName>
    </submittedName>
</protein>
<evidence type="ECO:0000313" key="12">
    <source>
        <dbReference type="Proteomes" id="UP000269493"/>
    </source>
</evidence>
<dbReference type="SUPFAM" id="SSF49863">
    <property type="entry name" value="Hyaluronate lyase-like, C-terminal domain"/>
    <property type="match status" value="1"/>
</dbReference>
<evidence type="ECO:0000256" key="7">
    <source>
        <dbReference type="PIRSR" id="PIRSR638970-1"/>
    </source>
</evidence>
<evidence type="ECO:0000313" key="11">
    <source>
        <dbReference type="EMBL" id="RKT58470.1"/>
    </source>
</evidence>
<dbReference type="InterPro" id="IPR012970">
    <property type="entry name" value="Lyase_8_alpha_N"/>
</dbReference>
<dbReference type="CDD" id="cd01083">
    <property type="entry name" value="GAG_Lyase"/>
    <property type="match status" value="1"/>
</dbReference>
<comment type="caution">
    <text evidence="11">The sequence shown here is derived from an EMBL/GenBank/DDBJ whole genome shotgun (WGS) entry which is preliminary data.</text>
</comment>
<keyword evidence="5" id="KW-0106">Calcium</keyword>
<dbReference type="Pfam" id="PF08124">
    <property type="entry name" value="Lyase_8_N"/>
    <property type="match status" value="1"/>
</dbReference>
<evidence type="ECO:0000256" key="1">
    <source>
        <dbReference type="ARBA" id="ARBA00001913"/>
    </source>
</evidence>
<proteinExistence type="inferred from homology"/>
<dbReference type="GO" id="GO:0005576">
    <property type="term" value="C:extracellular region"/>
    <property type="evidence" value="ECO:0007669"/>
    <property type="project" value="InterPro"/>
</dbReference>